<name>A0A8J3LXU2_9ACTN</name>
<dbReference type="InterPro" id="IPR007348">
    <property type="entry name" value="CopC_dom"/>
</dbReference>
<dbReference type="GO" id="GO:0005886">
    <property type="term" value="C:plasma membrane"/>
    <property type="evidence" value="ECO:0007669"/>
    <property type="project" value="TreeGrafter"/>
</dbReference>
<keyword evidence="3 7" id="KW-0732">Signal</keyword>
<dbReference type="GO" id="GO:0046688">
    <property type="term" value="P:response to copper ion"/>
    <property type="evidence" value="ECO:0007669"/>
    <property type="project" value="InterPro"/>
</dbReference>
<keyword evidence="4" id="KW-0186">Copper</keyword>
<dbReference type="GO" id="GO:0030313">
    <property type="term" value="C:cell envelope"/>
    <property type="evidence" value="ECO:0007669"/>
    <property type="project" value="UniProtKB-SubCell"/>
</dbReference>
<comment type="subcellular location">
    <subcellularLocation>
        <location evidence="1">Cell envelope</location>
    </subcellularLocation>
</comment>
<keyword evidence="6" id="KW-1133">Transmembrane helix</keyword>
<dbReference type="Proteomes" id="UP000630097">
    <property type="component" value="Unassembled WGS sequence"/>
</dbReference>
<accession>A0A8J3LXU2</accession>
<organism evidence="9 10">
    <name type="scientific">Planotetraspora kaengkrachanensis</name>
    <dbReference type="NCBI Taxonomy" id="575193"/>
    <lineage>
        <taxon>Bacteria</taxon>
        <taxon>Bacillati</taxon>
        <taxon>Actinomycetota</taxon>
        <taxon>Actinomycetes</taxon>
        <taxon>Streptosporangiales</taxon>
        <taxon>Streptosporangiaceae</taxon>
        <taxon>Planotetraspora</taxon>
    </lineage>
</organism>
<evidence type="ECO:0000259" key="8">
    <source>
        <dbReference type="Pfam" id="PF04234"/>
    </source>
</evidence>
<dbReference type="InterPro" id="IPR014756">
    <property type="entry name" value="Ig_E-set"/>
</dbReference>
<keyword evidence="6" id="KW-0812">Transmembrane</keyword>
<dbReference type="PANTHER" id="PTHR34820:SF4">
    <property type="entry name" value="INNER MEMBRANE PROTEIN YEBZ"/>
    <property type="match status" value="1"/>
</dbReference>
<keyword evidence="2" id="KW-0479">Metal-binding</keyword>
<sequence length="191" mass="18780">MRVAAVALVACAATLLIATPARAHNVLIGSDPRQGAVLATMPGKVTLTFDQAVRRDFARIAVTGPDGARYEQGEVGVSGDDIFVALRGQGPSGTYSIGYRIVSNDGHPVTGTVSFTVGSGAGGQTGAGAGLPGSGTTMGPATGPPAASGVAPPVSASSGAWVWGLLAATAALLALAAFGLMRHDRRVGSGA</sequence>
<dbReference type="GO" id="GO:0042597">
    <property type="term" value="C:periplasmic space"/>
    <property type="evidence" value="ECO:0007669"/>
    <property type="project" value="InterPro"/>
</dbReference>
<gene>
    <name evidence="9" type="ORF">Pka01_29710</name>
</gene>
<reference evidence="9 10" key="1">
    <citation type="submission" date="2021-01" db="EMBL/GenBank/DDBJ databases">
        <title>Whole genome shotgun sequence of Planotetraspora kaengkrachanensis NBRC 104272.</title>
        <authorList>
            <person name="Komaki H."/>
            <person name="Tamura T."/>
        </authorList>
    </citation>
    <scope>NUCLEOTIDE SEQUENCE [LARGE SCALE GENOMIC DNA]</scope>
    <source>
        <strain evidence="9 10">NBRC 104272</strain>
    </source>
</reference>
<dbReference type="GO" id="GO:0006825">
    <property type="term" value="P:copper ion transport"/>
    <property type="evidence" value="ECO:0007669"/>
    <property type="project" value="InterPro"/>
</dbReference>
<dbReference type="InterPro" id="IPR032694">
    <property type="entry name" value="CopC/D"/>
</dbReference>
<feature type="signal peptide" evidence="7">
    <location>
        <begin position="1"/>
        <end position="23"/>
    </location>
</feature>
<evidence type="ECO:0000256" key="1">
    <source>
        <dbReference type="ARBA" id="ARBA00004196"/>
    </source>
</evidence>
<keyword evidence="6" id="KW-0472">Membrane</keyword>
<evidence type="ECO:0000313" key="10">
    <source>
        <dbReference type="Proteomes" id="UP000630097"/>
    </source>
</evidence>
<proteinExistence type="predicted"/>
<feature type="compositionally biased region" description="Low complexity" evidence="5">
    <location>
        <begin position="134"/>
        <end position="148"/>
    </location>
</feature>
<comment type="caution">
    <text evidence="9">The sequence shown here is derived from an EMBL/GenBank/DDBJ whole genome shotgun (WGS) entry which is preliminary data.</text>
</comment>
<protein>
    <recommendedName>
        <fullName evidence="8">CopC domain-containing protein</fullName>
    </recommendedName>
</protein>
<evidence type="ECO:0000256" key="4">
    <source>
        <dbReference type="ARBA" id="ARBA00023008"/>
    </source>
</evidence>
<dbReference type="Pfam" id="PF04234">
    <property type="entry name" value="CopC"/>
    <property type="match status" value="1"/>
</dbReference>
<feature type="domain" description="CopC" evidence="8">
    <location>
        <begin position="24"/>
        <end position="117"/>
    </location>
</feature>
<feature type="chain" id="PRO_5035171048" description="CopC domain-containing protein" evidence="7">
    <location>
        <begin position="24"/>
        <end position="191"/>
    </location>
</feature>
<keyword evidence="10" id="KW-1185">Reference proteome</keyword>
<dbReference type="SUPFAM" id="SSF81296">
    <property type="entry name" value="E set domains"/>
    <property type="match status" value="1"/>
</dbReference>
<dbReference type="GO" id="GO:0005507">
    <property type="term" value="F:copper ion binding"/>
    <property type="evidence" value="ECO:0007669"/>
    <property type="project" value="InterPro"/>
</dbReference>
<dbReference type="InterPro" id="IPR014755">
    <property type="entry name" value="Cu-Rt/internalin_Ig-like"/>
</dbReference>
<feature type="region of interest" description="Disordered" evidence="5">
    <location>
        <begin position="126"/>
        <end position="148"/>
    </location>
</feature>
<evidence type="ECO:0000256" key="2">
    <source>
        <dbReference type="ARBA" id="ARBA00022723"/>
    </source>
</evidence>
<feature type="transmembrane region" description="Helical" evidence="6">
    <location>
        <begin position="160"/>
        <end position="181"/>
    </location>
</feature>
<evidence type="ECO:0000256" key="3">
    <source>
        <dbReference type="ARBA" id="ARBA00022729"/>
    </source>
</evidence>
<dbReference type="Gene3D" id="2.60.40.1220">
    <property type="match status" value="1"/>
</dbReference>
<evidence type="ECO:0000313" key="9">
    <source>
        <dbReference type="EMBL" id="GIG79844.1"/>
    </source>
</evidence>
<dbReference type="PANTHER" id="PTHR34820">
    <property type="entry name" value="INNER MEMBRANE PROTEIN YEBZ"/>
    <property type="match status" value="1"/>
</dbReference>
<dbReference type="AlphaFoldDB" id="A0A8J3LXU2"/>
<evidence type="ECO:0000256" key="5">
    <source>
        <dbReference type="SAM" id="MobiDB-lite"/>
    </source>
</evidence>
<evidence type="ECO:0000256" key="7">
    <source>
        <dbReference type="SAM" id="SignalP"/>
    </source>
</evidence>
<dbReference type="EMBL" id="BONV01000010">
    <property type="protein sequence ID" value="GIG79844.1"/>
    <property type="molecule type" value="Genomic_DNA"/>
</dbReference>
<evidence type="ECO:0000256" key="6">
    <source>
        <dbReference type="SAM" id="Phobius"/>
    </source>
</evidence>